<dbReference type="Pfam" id="PF14278">
    <property type="entry name" value="TetR_C_8"/>
    <property type="match status" value="1"/>
</dbReference>
<dbReference type="InterPro" id="IPR039532">
    <property type="entry name" value="TetR_C_Firmicutes"/>
</dbReference>
<evidence type="ECO:0000256" key="1">
    <source>
        <dbReference type="ARBA" id="ARBA00023125"/>
    </source>
</evidence>
<evidence type="ECO:0000313" key="5">
    <source>
        <dbReference type="Proteomes" id="UP000266506"/>
    </source>
</evidence>
<keyword evidence="1 2" id="KW-0238">DNA-binding</keyword>
<accession>A0A397RV70</accession>
<dbReference type="Pfam" id="PF00440">
    <property type="entry name" value="TetR_N"/>
    <property type="match status" value="1"/>
</dbReference>
<gene>
    <name evidence="4" type="ORF">EI71_00188</name>
</gene>
<keyword evidence="5" id="KW-1185">Reference proteome</keyword>
<evidence type="ECO:0000259" key="3">
    <source>
        <dbReference type="PROSITE" id="PS50977"/>
    </source>
</evidence>
<organism evidence="4 5">
    <name type="scientific">Anaeroplasma bactoclasticum</name>
    <dbReference type="NCBI Taxonomy" id="2088"/>
    <lineage>
        <taxon>Bacteria</taxon>
        <taxon>Bacillati</taxon>
        <taxon>Mycoplasmatota</taxon>
        <taxon>Mollicutes</taxon>
        <taxon>Anaeroplasmatales</taxon>
        <taxon>Anaeroplasmataceae</taxon>
        <taxon>Anaeroplasma</taxon>
    </lineage>
</organism>
<evidence type="ECO:0000256" key="2">
    <source>
        <dbReference type="PROSITE-ProRule" id="PRU00335"/>
    </source>
</evidence>
<evidence type="ECO:0000313" key="4">
    <source>
        <dbReference type="EMBL" id="RIA78240.1"/>
    </source>
</evidence>
<dbReference type="InParanoid" id="A0A397RV70"/>
<dbReference type="InterPro" id="IPR009057">
    <property type="entry name" value="Homeodomain-like_sf"/>
</dbReference>
<reference evidence="4 5" key="1">
    <citation type="submission" date="2018-08" db="EMBL/GenBank/DDBJ databases">
        <title>Genomic Encyclopedia of Archaeal and Bacterial Type Strains, Phase II (KMG-II): from individual species to whole genera.</title>
        <authorList>
            <person name="Goeker M."/>
        </authorList>
    </citation>
    <scope>NUCLEOTIDE SEQUENCE [LARGE SCALE GENOMIC DNA]</scope>
    <source>
        <strain evidence="4 5">ATCC 27112</strain>
    </source>
</reference>
<dbReference type="OrthoDB" id="154075at2"/>
<dbReference type="RefSeq" id="WP_119015369.1">
    <property type="nucleotide sequence ID" value="NZ_QXEV01000002.1"/>
</dbReference>
<sequence length="200" mass="23591">MDLRKQKTITRIKNGFKELIKEMNYSSITVQDIIDKSEIGRTTFYLHFNSKDEVLKSIINDIFYHVKNPQVELNHDYTGDENLLSFIHHILNHFKEDKDLLKAILRSESHDIFIQTLNYHLTLLIKERMIPYYTIDNIPEEILINHLSTSLSEIILWWISKDDCSSDESIVSYYYFSLVMPSLTTKGFTFSFSNKIEKIG</sequence>
<protein>
    <submittedName>
        <fullName evidence="4">TetR family transcriptional regulator</fullName>
    </submittedName>
</protein>
<proteinExistence type="predicted"/>
<comment type="caution">
    <text evidence="4">The sequence shown here is derived from an EMBL/GenBank/DDBJ whole genome shotgun (WGS) entry which is preliminary data.</text>
</comment>
<dbReference type="PANTHER" id="PTHR43479:SF7">
    <property type="entry name" value="TETR-FAMILY TRANSCRIPTIONAL REGULATOR"/>
    <property type="match status" value="1"/>
</dbReference>
<dbReference type="Proteomes" id="UP000266506">
    <property type="component" value="Unassembled WGS sequence"/>
</dbReference>
<feature type="DNA-binding region" description="H-T-H motif" evidence="2">
    <location>
        <begin position="29"/>
        <end position="48"/>
    </location>
</feature>
<dbReference type="AlphaFoldDB" id="A0A397RV70"/>
<dbReference type="SUPFAM" id="SSF46689">
    <property type="entry name" value="Homeodomain-like"/>
    <property type="match status" value="1"/>
</dbReference>
<dbReference type="PANTHER" id="PTHR43479">
    <property type="entry name" value="ACREF/ENVCD OPERON REPRESSOR-RELATED"/>
    <property type="match status" value="1"/>
</dbReference>
<dbReference type="GO" id="GO:0003677">
    <property type="term" value="F:DNA binding"/>
    <property type="evidence" value="ECO:0007669"/>
    <property type="project" value="UniProtKB-UniRule"/>
</dbReference>
<dbReference type="InterPro" id="IPR050624">
    <property type="entry name" value="HTH-type_Tx_Regulator"/>
</dbReference>
<feature type="domain" description="HTH tetR-type" evidence="3">
    <location>
        <begin position="6"/>
        <end position="66"/>
    </location>
</feature>
<dbReference type="PROSITE" id="PS50977">
    <property type="entry name" value="HTH_TETR_2"/>
    <property type="match status" value="1"/>
</dbReference>
<dbReference type="Gene3D" id="1.10.357.10">
    <property type="entry name" value="Tetracycline Repressor, domain 2"/>
    <property type="match status" value="1"/>
</dbReference>
<name>A0A397RV70_9MOLU</name>
<dbReference type="InterPro" id="IPR001647">
    <property type="entry name" value="HTH_TetR"/>
</dbReference>
<dbReference type="EMBL" id="QXEV01000002">
    <property type="protein sequence ID" value="RIA78240.1"/>
    <property type="molecule type" value="Genomic_DNA"/>
</dbReference>